<dbReference type="SMART" id="SM00487">
    <property type="entry name" value="DEXDc"/>
    <property type="match status" value="1"/>
</dbReference>
<dbReference type="Pfam" id="PF06733">
    <property type="entry name" value="DEAD_2"/>
    <property type="match status" value="1"/>
</dbReference>
<dbReference type="InterPro" id="IPR010614">
    <property type="entry name" value="RAD3-like_helicase_DEAD"/>
</dbReference>
<dbReference type="AlphaFoldDB" id="A0A4D6HFT6"/>
<sequence>MADPDWEPYFGFDEPYESQSDAIEAAIDVAQRQGYLAMEGPCGTGKTMAALTAAATLLREGDHYENVVVVTPVKQQLQQFVDDLRTLNAGLQEPLSGISLVGKRDLCPYGREDVFPPDRSVHDRCEDLRENTAHLIESDGEGGSEPPAAEGAVGGATDEIWWDPEVASELAKAARADATGQQALGDALATAGATSPYRKSQPTAPEDIGGDDPPLYCPFEADWYARNKASPVDFTAGEQCVVTAEDYLPAATDRGTCPHRAMSTLLSHAEVVIGNYNHLFDPDSRALLADVLDERTFVIVDEAHRLEGRVRDLLSDRVGRQTLVQARNDCHQLLQRARQTDDHHAQVEARLTSHEVNLDAVEQARDFYDDVIRWLDDRVERALDEEAGRDWRANPDSLPEHDIEIPLRDPETVETDELTEWATDRDYTGSLWRTLPKVGAAVEDTMDQLGIARQPVCAAVGVVMSRWWERDHATKLREIELEHSPTEDQRVEGWQREYTAGLVLFDCMPREALREIFDALGGGMLMSATLSPLSVFTQVAGLDGLRTGEGADDDTQDPGRPVESRSYPLRFPESNRASWIVDASPYTARNRGDPTQNETEWTKTRDEYAHVLRTVARSPGNVLIAMPNYREAAWAGEYLQDVVDKPVLVDESTGNEATEALKQRFFDGEGKVIVTSTRGTLTEGVDYDGAKLSTAAVIGIPLVNVGSPRVRAVRRAYGDAFGEDKAFEYALTVPAVRRARQAIGRVIRGTDEVGVRVLAGRRFSEGVRHSVHGFLSPAEQEEFVRMTPDFLSGKIERFWADR</sequence>
<evidence type="ECO:0000256" key="5">
    <source>
        <dbReference type="ARBA" id="ARBA00022801"/>
    </source>
</evidence>
<dbReference type="GO" id="GO:0051539">
    <property type="term" value="F:4 iron, 4 sulfur cluster binding"/>
    <property type="evidence" value="ECO:0007669"/>
    <property type="project" value="UniProtKB-KW"/>
</dbReference>
<reference evidence="15 16" key="1">
    <citation type="journal article" date="2019" name="Nat. Commun.">
        <title>A new type of DNA phosphorothioation-based antiviral system in archaea.</title>
        <authorList>
            <person name="Xiong L."/>
            <person name="Liu S."/>
            <person name="Chen S."/>
            <person name="Xiao Y."/>
            <person name="Zhu B."/>
            <person name="Gao Y."/>
            <person name="Zhang Y."/>
            <person name="Chen B."/>
            <person name="Luo J."/>
            <person name="Deng Z."/>
            <person name="Chen X."/>
            <person name="Wang L."/>
            <person name="Chen S."/>
        </authorList>
    </citation>
    <scope>NUCLEOTIDE SEQUENCE [LARGE SCALE GENOMIC DNA]</scope>
    <source>
        <strain evidence="15 16">CBA1105</strain>
    </source>
</reference>
<dbReference type="Gene3D" id="1.10.275.40">
    <property type="match status" value="1"/>
</dbReference>
<dbReference type="KEGG" id="hsn:DV733_16975"/>
<dbReference type="PROSITE" id="PS51193">
    <property type="entry name" value="HELICASE_ATP_BIND_2"/>
    <property type="match status" value="1"/>
</dbReference>
<dbReference type="EMBL" id="CP031310">
    <property type="protein sequence ID" value="QCC52823.1"/>
    <property type="molecule type" value="Genomic_DNA"/>
</dbReference>
<keyword evidence="4" id="KW-0227">DNA damage</keyword>
<dbReference type="InterPro" id="IPR027417">
    <property type="entry name" value="P-loop_NTPase"/>
</dbReference>
<protein>
    <submittedName>
        <fullName evidence="15">ATP-dependent DNA helicase</fullName>
    </submittedName>
</protein>
<evidence type="ECO:0000256" key="6">
    <source>
        <dbReference type="ARBA" id="ARBA00022806"/>
    </source>
</evidence>
<dbReference type="SUPFAM" id="SSF52540">
    <property type="entry name" value="P-loop containing nucleoside triphosphate hydrolases"/>
    <property type="match status" value="1"/>
</dbReference>
<dbReference type="InterPro" id="IPR006554">
    <property type="entry name" value="Helicase-like_DEXD_c2"/>
</dbReference>
<keyword evidence="9" id="KW-0411">Iron-sulfur</keyword>
<keyword evidence="8" id="KW-0408">Iron</keyword>
<keyword evidence="12" id="KW-0413">Isomerase</keyword>
<feature type="region of interest" description="Disordered" evidence="13">
    <location>
        <begin position="546"/>
        <end position="567"/>
    </location>
</feature>
<dbReference type="RefSeq" id="WP_049993139.1">
    <property type="nucleotide sequence ID" value="NZ_CP031310.1"/>
</dbReference>
<dbReference type="SMART" id="SM00488">
    <property type="entry name" value="DEXDc2"/>
    <property type="match status" value="1"/>
</dbReference>
<keyword evidence="5" id="KW-0378">Hydrolase</keyword>
<keyword evidence="2" id="KW-0479">Metal-binding</keyword>
<gene>
    <name evidence="15" type="ORF">DV733_16975</name>
</gene>
<keyword evidence="10" id="KW-0238">DNA-binding</keyword>
<dbReference type="InterPro" id="IPR006555">
    <property type="entry name" value="ATP-dep_Helicase_C"/>
</dbReference>
<keyword evidence="1" id="KW-0004">4Fe-4S</keyword>
<evidence type="ECO:0000256" key="11">
    <source>
        <dbReference type="ARBA" id="ARBA00023204"/>
    </source>
</evidence>
<keyword evidence="6 15" id="KW-0347">Helicase</keyword>
<evidence type="ECO:0000256" key="3">
    <source>
        <dbReference type="ARBA" id="ARBA00022741"/>
    </source>
</evidence>
<dbReference type="OrthoDB" id="27512at2157"/>
<keyword evidence="16" id="KW-1185">Reference proteome</keyword>
<dbReference type="InterPro" id="IPR014013">
    <property type="entry name" value="Helic_SF1/SF2_ATP-bd_DinG/Rad3"/>
</dbReference>
<evidence type="ECO:0000256" key="9">
    <source>
        <dbReference type="ARBA" id="ARBA00023014"/>
    </source>
</evidence>
<dbReference type="PANTHER" id="PTHR11472">
    <property type="entry name" value="DNA REPAIR DEAD HELICASE RAD3/XP-D SUBFAMILY MEMBER"/>
    <property type="match status" value="1"/>
</dbReference>
<keyword evidence="11" id="KW-0234">DNA repair</keyword>
<dbReference type="GO" id="GO:0005524">
    <property type="term" value="F:ATP binding"/>
    <property type="evidence" value="ECO:0007669"/>
    <property type="project" value="UniProtKB-KW"/>
</dbReference>
<keyword evidence="3" id="KW-0547">Nucleotide-binding</keyword>
<evidence type="ECO:0000256" key="2">
    <source>
        <dbReference type="ARBA" id="ARBA00022723"/>
    </source>
</evidence>
<dbReference type="InterPro" id="IPR045028">
    <property type="entry name" value="DinG/Rad3-like"/>
</dbReference>
<dbReference type="STRING" id="1457250.GCA_000755225_02278"/>
<evidence type="ECO:0000256" key="7">
    <source>
        <dbReference type="ARBA" id="ARBA00022840"/>
    </source>
</evidence>
<dbReference type="GO" id="GO:0003678">
    <property type="term" value="F:DNA helicase activity"/>
    <property type="evidence" value="ECO:0007669"/>
    <property type="project" value="InterPro"/>
</dbReference>
<evidence type="ECO:0000256" key="4">
    <source>
        <dbReference type="ARBA" id="ARBA00022763"/>
    </source>
</evidence>
<name>A0A4D6HFT6_9EURY</name>
<evidence type="ECO:0000256" key="8">
    <source>
        <dbReference type="ARBA" id="ARBA00023004"/>
    </source>
</evidence>
<dbReference type="Proteomes" id="UP000296706">
    <property type="component" value="Chromosome"/>
</dbReference>
<dbReference type="GO" id="GO:0003677">
    <property type="term" value="F:DNA binding"/>
    <property type="evidence" value="ECO:0007669"/>
    <property type="project" value="UniProtKB-KW"/>
</dbReference>
<feature type="region of interest" description="Disordered" evidence="13">
    <location>
        <begin position="192"/>
        <end position="212"/>
    </location>
</feature>
<dbReference type="GO" id="GO:0006281">
    <property type="term" value="P:DNA repair"/>
    <property type="evidence" value="ECO:0007669"/>
    <property type="project" value="UniProtKB-KW"/>
</dbReference>
<organism evidence="15 16">
    <name type="scientific">Halapricum salinum</name>
    <dbReference type="NCBI Taxonomy" id="1457250"/>
    <lineage>
        <taxon>Archaea</taxon>
        <taxon>Methanobacteriati</taxon>
        <taxon>Methanobacteriota</taxon>
        <taxon>Stenosarchaea group</taxon>
        <taxon>Halobacteria</taxon>
        <taxon>Halobacteriales</taxon>
        <taxon>Haloarculaceae</taxon>
        <taxon>Halapricum</taxon>
    </lineage>
</organism>
<evidence type="ECO:0000259" key="14">
    <source>
        <dbReference type="PROSITE" id="PS51193"/>
    </source>
</evidence>
<evidence type="ECO:0000313" key="16">
    <source>
        <dbReference type="Proteomes" id="UP000296706"/>
    </source>
</evidence>
<dbReference type="GeneID" id="39849588"/>
<dbReference type="GO" id="GO:0046872">
    <property type="term" value="F:metal ion binding"/>
    <property type="evidence" value="ECO:0007669"/>
    <property type="project" value="UniProtKB-KW"/>
</dbReference>
<dbReference type="InterPro" id="IPR042493">
    <property type="entry name" value="XPD_DNA_FeS"/>
</dbReference>
<dbReference type="GO" id="GO:0016818">
    <property type="term" value="F:hydrolase activity, acting on acid anhydrides, in phosphorus-containing anhydrides"/>
    <property type="evidence" value="ECO:0007669"/>
    <property type="project" value="InterPro"/>
</dbReference>
<proteinExistence type="predicted"/>
<evidence type="ECO:0000256" key="12">
    <source>
        <dbReference type="ARBA" id="ARBA00023235"/>
    </source>
</evidence>
<dbReference type="Pfam" id="PF13307">
    <property type="entry name" value="Helicase_C_2"/>
    <property type="match status" value="1"/>
</dbReference>
<dbReference type="InterPro" id="IPR014001">
    <property type="entry name" value="Helicase_ATP-bd"/>
</dbReference>
<keyword evidence="7" id="KW-0067">ATP-binding</keyword>
<dbReference type="SMART" id="SM00491">
    <property type="entry name" value="HELICc2"/>
    <property type="match status" value="1"/>
</dbReference>
<dbReference type="Gene3D" id="3.40.50.300">
    <property type="entry name" value="P-loop containing nucleotide triphosphate hydrolases"/>
    <property type="match status" value="3"/>
</dbReference>
<dbReference type="PANTHER" id="PTHR11472:SF34">
    <property type="entry name" value="REGULATOR OF TELOMERE ELONGATION HELICASE 1"/>
    <property type="match status" value="1"/>
</dbReference>
<evidence type="ECO:0000256" key="10">
    <source>
        <dbReference type="ARBA" id="ARBA00023125"/>
    </source>
</evidence>
<feature type="domain" description="Helicase ATP-binding" evidence="14">
    <location>
        <begin position="5"/>
        <end position="351"/>
    </location>
</feature>
<dbReference type="Gene3D" id="1.10.30.20">
    <property type="entry name" value="Bacterial XPD DNA helicase, FeS cluster domain"/>
    <property type="match status" value="2"/>
</dbReference>
<evidence type="ECO:0000256" key="13">
    <source>
        <dbReference type="SAM" id="MobiDB-lite"/>
    </source>
</evidence>
<accession>A0A4D6HFT6</accession>
<evidence type="ECO:0000313" key="15">
    <source>
        <dbReference type="EMBL" id="QCC52823.1"/>
    </source>
</evidence>
<evidence type="ECO:0000256" key="1">
    <source>
        <dbReference type="ARBA" id="ARBA00022485"/>
    </source>
</evidence>